<evidence type="ECO:0000256" key="2">
    <source>
        <dbReference type="SAM" id="Phobius"/>
    </source>
</evidence>
<feature type="transmembrane region" description="Helical" evidence="2">
    <location>
        <begin position="21"/>
        <end position="39"/>
    </location>
</feature>
<gene>
    <name evidence="3" type="ORF">FRX97_07775</name>
</gene>
<organism evidence="3 4">
    <name type="scientific">Luteibaculum oceani</name>
    <dbReference type="NCBI Taxonomy" id="1294296"/>
    <lineage>
        <taxon>Bacteria</taxon>
        <taxon>Pseudomonadati</taxon>
        <taxon>Bacteroidota</taxon>
        <taxon>Flavobacteriia</taxon>
        <taxon>Flavobacteriales</taxon>
        <taxon>Luteibaculaceae</taxon>
        <taxon>Luteibaculum</taxon>
    </lineage>
</organism>
<evidence type="ECO:0000313" key="3">
    <source>
        <dbReference type="EMBL" id="TXC78606.1"/>
    </source>
</evidence>
<sequence length="312" mass="35409">MKTTENNKTNNQEKSNTMKNIAIGVLAVCAVGLGAFALVQSSEKTELKQQLAAYEEQYGLQSAEQMESYREIEQNLASISMHEGNIRENMNLEGVEDPKARISAEIQAIEDLIAKNNQIIEDLNKKVEHKDSRLSAYKAENGKLKTRLETYKEEMTKLEALNAELADNLEKTKELNNTLERTVNNQDSTLIAKENLIAEQDQKLHRAYYLVGDHKELKEKNIVNKEGGILGIAAAKELNPKVNEEVFTEIDLRFLKRIPVYKKNAEIVTNHPSGSYKIVSEGNTIQWIEIKDPAKFWEKSKFLVVATKDSWI</sequence>
<comment type="caution">
    <text evidence="3">The sequence shown here is derived from an EMBL/GenBank/DDBJ whole genome shotgun (WGS) entry which is preliminary data.</text>
</comment>
<feature type="coiled-coil region" evidence="1">
    <location>
        <begin position="37"/>
        <end position="64"/>
    </location>
</feature>
<name>A0A5C6V2B9_9FLAO</name>
<dbReference type="OrthoDB" id="597123at2"/>
<evidence type="ECO:0000256" key="1">
    <source>
        <dbReference type="SAM" id="Coils"/>
    </source>
</evidence>
<dbReference type="Proteomes" id="UP000321168">
    <property type="component" value="Unassembled WGS sequence"/>
</dbReference>
<keyword evidence="1" id="KW-0175">Coiled coil</keyword>
<keyword evidence="2" id="KW-1133">Transmembrane helix</keyword>
<reference evidence="3 4" key="1">
    <citation type="submission" date="2019-08" db="EMBL/GenBank/DDBJ databases">
        <title>Genome of Luteibaculum oceani JCM 18817.</title>
        <authorList>
            <person name="Bowman J.P."/>
        </authorList>
    </citation>
    <scope>NUCLEOTIDE SEQUENCE [LARGE SCALE GENOMIC DNA]</scope>
    <source>
        <strain evidence="3 4">JCM 18817</strain>
    </source>
</reference>
<protein>
    <submittedName>
        <fullName evidence="3">Uncharacterized protein</fullName>
    </submittedName>
</protein>
<keyword evidence="4" id="KW-1185">Reference proteome</keyword>
<dbReference type="RefSeq" id="WP_147014633.1">
    <property type="nucleotide sequence ID" value="NZ_VORB01000006.1"/>
</dbReference>
<evidence type="ECO:0000313" key="4">
    <source>
        <dbReference type="Proteomes" id="UP000321168"/>
    </source>
</evidence>
<dbReference type="EMBL" id="VORB01000006">
    <property type="protein sequence ID" value="TXC78606.1"/>
    <property type="molecule type" value="Genomic_DNA"/>
</dbReference>
<dbReference type="AlphaFoldDB" id="A0A5C6V2B9"/>
<proteinExistence type="predicted"/>
<accession>A0A5C6V2B9</accession>
<keyword evidence="2" id="KW-0472">Membrane</keyword>
<keyword evidence="2" id="KW-0812">Transmembrane</keyword>
<feature type="coiled-coil region" evidence="1">
    <location>
        <begin position="106"/>
        <end position="189"/>
    </location>
</feature>